<keyword evidence="5" id="KW-0547">Nucleotide-binding</keyword>
<evidence type="ECO:0000256" key="3">
    <source>
        <dbReference type="ARBA" id="ARBA00022553"/>
    </source>
</evidence>
<dbReference type="PROSITE" id="PS00041">
    <property type="entry name" value="HTH_ARAC_FAMILY_1"/>
    <property type="match status" value="1"/>
</dbReference>
<dbReference type="Gene3D" id="1.10.287.130">
    <property type="match status" value="1"/>
</dbReference>
<dbReference type="CDD" id="cd17574">
    <property type="entry name" value="REC_OmpR"/>
    <property type="match status" value="1"/>
</dbReference>
<keyword evidence="8" id="KW-0902">Two-component regulatory system</keyword>
<dbReference type="FunFam" id="1.10.287.130:FF:000034">
    <property type="entry name" value="Two-component system sensor histidine kinase/response regulator"/>
    <property type="match status" value="1"/>
</dbReference>
<dbReference type="InterPro" id="IPR036097">
    <property type="entry name" value="HisK_dim/P_sf"/>
</dbReference>
<evidence type="ECO:0000259" key="14">
    <source>
        <dbReference type="PROSITE" id="PS50109"/>
    </source>
</evidence>
<dbReference type="InterPro" id="IPR011123">
    <property type="entry name" value="Y_Y_Y"/>
</dbReference>
<keyword evidence="6 16" id="KW-0418">Kinase</keyword>
<dbReference type="InterPro" id="IPR018060">
    <property type="entry name" value="HTH_AraC"/>
</dbReference>
<evidence type="ECO:0000256" key="11">
    <source>
        <dbReference type="ARBA" id="ARBA00023163"/>
    </source>
</evidence>
<dbReference type="PROSITE" id="PS50109">
    <property type="entry name" value="HIS_KIN"/>
    <property type="match status" value="1"/>
</dbReference>
<dbReference type="CDD" id="cd00082">
    <property type="entry name" value="HisKA"/>
    <property type="match status" value="1"/>
</dbReference>
<dbReference type="OrthoDB" id="9797097at2"/>
<evidence type="ECO:0000256" key="2">
    <source>
        <dbReference type="ARBA" id="ARBA00012438"/>
    </source>
</evidence>
<evidence type="ECO:0000256" key="7">
    <source>
        <dbReference type="ARBA" id="ARBA00022840"/>
    </source>
</evidence>
<evidence type="ECO:0000256" key="1">
    <source>
        <dbReference type="ARBA" id="ARBA00000085"/>
    </source>
</evidence>
<evidence type="ECO:0000259" key="13">
    <source>
        <dbReference type="PROSITE" id="PS01124"/>
    </source>
</evidence>
<evidence type="ECO:0000256" key="6">
    <source>
        <dbReference type="ARBA" id="ARBA00022777"/>
    </source>
</evidence>
<dbReference type="GO" id="GO:0043565">
    <property type="term" value="F:sequence-specific DNA binding"/>
    <property type="evidence" value="ECO:0007669"/>
    <property type="project" value="InterPro"/>
</dbReference>
<dbReference type="Proteomes" id="UP000272117">
    <property type="component" value="Unassembled WGS sequence"/>
</dbReference>
<dbReference type="InterPro" id="IPR013783">
    <property type="entry name" value="Ig-like_fold"/>
</dbReference>
<dbReference type="InterPro" id="IPR004358">
    <property type="entry name" value="Sig_transdc_His_kin-like_C"/>
</dbReference>
<dbReference type="Pfam" id="PF00072">
    <property type="entry name" value="Response_reg"/>
    <property type="match status" value="1"/>
</dbReference>
<dbReference type="SUPFAM" id="SSF47384">
    <property type="entry name" value="Homodimeric domain of signal transducing histidine kinase"/>
    <property type="match status" value="1"/>
</dbReference>
<dbReference type="SMART" id="SM00388">
    <property type="entry name" value="HisKA"/>
    <property type="match status" value="1"/>
</dbReference>
<dbReference type="PANTHER" id="PTHR43547">
    <property type="entry name" value="TWO-COMPONENT HISTIDINE KINASE"/>
    <property type="match status" value="1"/>
</dbReference>
<dbReference type="Gene3D" id="3.40.50.2300">
    <property type="match status" value="1"/>
</dbReference>
<name>A0A3M9N1G1_9BACT</name>
<dbReference type="InterPro" id="IPR003961">
    <property type="entry name" value="FN3_dom"/>
</dbReference>
<keyword evidence="4" id="KW-0808">Transferase</keyword>
<dbReference type="InterPro" id="IPR036116">
    <property type="entry name" value="FN3_sf"/>
</dbReference>
<dbReference type="SUPFAM" id="SSF101898">
    <property type="entry name" value="NHL repeat"/>
    <property type="match status" value="1"/>
</dbReference>
<dbReference type="PANTHER" id="PTHR43547:SF2">
    <property type="entry name" value="HYBRID SIGNAL TRANSDUCTION HISTIDINE KINASE C"/>
    <property type="match status" value="1"/>
</dbReference>
<feature type="modified residue" description="4-aspartylphosphate" evidence="12">
    <location>
        <position position="1184"/>
    </location>
</feature>
<dbReference type="InterPro" id="IPR011110">
    <property type="entry name" value="Reg_prop"/>
</dbReference>
<dbReference type="FunFam" id="2.60.40.10:FF:000791">
    <property type="entry name" value="Two-component system sensor histidine kinase/response regulator"/>
    <property type="match status" value="1"/>
</dbReference>
<keyword evidence="17" id="KW-1185">Reference proteome</keyword>
<proteinExistence type="predicted"/>
<dbReference type="Pfam" id="PF07495">
    <property type="entry name" value="Y_Y_Y"/>
    <property type="match status" value="1"/>
</dbReference>
<dbReference type="PROSITE" id="PS01124">
    <property type="entry name" value="HTH_ARAC_FAMILY_2"/>
    <property type="match status" value="1"/>
</dbReference>
<dbReference type="Pfam" id="PF02518">
    <property type="entry name" value="HATPase_c"/>
    <property type="match status" value="1"/>
</dbReference>
<dbReference type="SUPFAM" id="SSF49265">
    <property type="entry name" value="Fibronectin type III"/>
    <property type="match status" value="1"/>
</dbReference>
<accession>A0A3M9N1G1</accession>
<dbReference type="Gene3D" id="2.60.40.10">
    <property type="entry name" value="Immunoglobulins"/>
    <property type="match status" value="1"/>
</dbReference>
<dbReference type="InterPro" id="IPR001789">
    <property type="entry name" value="Sig_transdc_resp-reg_receiver"/>
</dbReference>
<keyword evidence="7" id="KW-0067">ATP-binding</keyword>
<dbReference type="Pfam" id="PF07494">
    <property type="entry name" value="Reg_prop"/>
    <property type="match status" value="8"/>
</dbReference>
<dbReference type="Pfam" id="PF12833">
    <property type="entry name" value="HTH_18"/>
    <property type="match status" value="1"/>
</dbReference>
<dbReference type="GO" id="GO:0000155">
    <property type="term" value="F:phosphorelay sensor kinase activity"/>
    <property type="evidence" value="ECO:0007669"/>
    <property type="project" value="InterPro"/>
</dbReference>
<dbReference type="Gene3D" id="3.30.565.10">
    <property type="entry name" value="Histidine kinase-like ATPase, C-terminal domain"/>
    <property type="match status" value="1"/>
</dbReference>
<dbReference type="SUPFAM" id="SSF46689">
    <property type="entry name" value="Homeodomain-like"/>
    <property type="match status" value="2"/>
</dbReference>
<dbReference type="EMBL" id="RJJD01000001">
    <property type="protein sequence ID" value="RNI31634.1"/>
    <property type="molecule type" value="Genomic_DNA"/>
</dbReference>
<dbReference type="SUPFAM" id="SSF63829">
    <property type="entry name" value="Calcium-dependent phosphotriesterase"/>
    <property type="match status" value="1"/>
</dbReference>
<feature type="domain" description="Response regulatory" evidence="15">
    <location>
        <begin position="1136"/>
        <end position="1251"/>
    </location>
</feature>
<reference evidence="16 17" key="1">
    <citation type="submission" date="2018-11" db="EMBL/GenBank/DDBJ databases">
        <title>Rufibacter latericius sp. nov., isolated from water in Baiyang Lake.</title>
        <authorList>
            <person name="Yang Y."/>
        </authorList>
    </citation>
    <scope>NUCLEOTIDE SEQUENCE [LARGE SCALE GENOMIC DNA]</scope>
    <source>
        <strain evidence="16 17">R-22-1c-1</strain>
    </source>
</reference>
<dbReference type="EC" id="2.7.13.3" evidence="2"/>
<dbReference type="Gene3D" id="1.10.10.60">
    <property type="entry name" value="Homeodomain-like"/>
    <property type="match status" value="2"/>
</dbReference>
<dbReference type="GO" id="GO:0003700">
    <property type="term" value="F:DNA-binding transcription factor activity"/>
    <property type="evidence" value="ECO:0007669"/>
    <property type="project" value="InterPro"/>
</dbReference>
<dbReference type="PROSITE" id="PS50110">
    <property type="entry name" value="RESPONSE_REGULATORY"/>
    <property type="match status" value="1"/>
</dbReference>
<dbReference type="InterPro" id="IPR036890">
    <property type="entry name" value="HATPase_C_sf"/>
</dbReference>
<keyword evidence="3 12" id="KW-0597">Phosphoprotein</keyword>
<dbReference type="InterPro" id="IPR009057">
    <property type="entry name" value="Homeodomain-like_sf"/>
</dbReference>
<keyword evidence="9" id="KW-0805">Transcription regulation</keyword>
<feature type="domain" description="HTH araC/xylS-type" evidence="13">
    <location>
        <begin position="1283"/>
        <end position="1382"/>
    </location>
</feature>
<keyword evidence="10" id="KW-0238">DNA-binding</keyword>
<dbReference type="InterPro" id="IPR011006">
    <property type="entry name" value="CheY-like_superfamily"/>
</dbReference>
<evidence type="ECO:0000256" key="10">
    <source>
        <dbReference type="ARBA" id="ARBA00023125"/>
    </source>
</evidence>
<dbReference type="InterPro" id="IPR003661">
    <property type="entry name" value="HisK_dim/P_dom"/>
</dbReference>
<dbReference type="SMART" id="SM00448">
    <property type="entry name" value="REC"/>
    <property type="match status" value="1"/>
</dbReference>
<dbReference type="GO" id="GO:0005524">
    <property type="term" value="F:ATP binding"/>
    <property type="evidence" value="ECO:0007669"/>
    <property type="project" value="UniProtKB-KW"/>
</dbReference>
<comment type="caution">
    <text evidence="16">The sequence shown here is derived from an EMBL/GenBank/DDBJ whole genome shotgun (WGS) entry which is preliminary data.</text>
</comment>
<dbReference type="InterPro" id="IPR005467">
    <property type="entry name" value="His_kinase_dom"/>
</dbReference>
<dbReference type="RefSeq" id="WP_123125534.1">
    <property type="nucleotide sequence ID" value="NZ_RJJD01000001.1"/>
</dbReference>
<evidence type="ECO:0000256" key="12">
    <source>
        <dbReference type="PROSITE-ProRule" id="PRU00169"/>
    </source>
</evidence>
<evidence type="ECO:0000313" key="17">
    <source>
        <dbReference type="Proteomes" id="UP000272117"/>
    </source>
</evidence>
<keyword evidence="11" id="KW-0804">Transcription</keyword>
<dbReference type="SUPFAM" id="SSF52172">
    <property type="entry name" value="CheY-like"/>
    <property type="match status" value="1"/>
</dbReference>
<evidence type="ECO:0000256" key="5">
    <source>
        <dbReference type="ARBA" id="ARBA00022741"/>
    </source>
</evidence>
<evidence type="ECO:0000256" key="8">
    <source>
        <dbReference type="ARBA" id="ARBA00023012"/>
    </source>
</evidence>
<evidence type="ECO:0000259" key="15">
    <source>
        <dbReference type="PROSITE" id="PS50110"/>
    </source>
</evidence>
<dbReference type="Pfam" id="PF00512">
    <property type="entry name" value="HisKA"/>
    <property type="match status" value="1"/>
</dbReference>
<feature type="domain" description="Histidine kinase" evidence="14">
    <location>
        <begin position="873"/>
        <end position="1097"/>
    </location>
</feature>
<dbReference type="SMART" id="SM00387">
    <property type="entry name" value="HATPase_c"/>
    <property type="match status" value="1"/>
</dbReference>
<sequence>MRVDRWIIVALMFLGIWTQGFGQMPEQFRFSLLDINQGLSSNQVKCFLKDSRGYLWVGTIAGGLNRYDGYQFKAFTHASDDTTSLISNDVTKLVEGPDGKIWVQTLQGNCVFDPVTEQFSRNQATLRKQYHLPANSVVADILKDKRGDFWFVLSGKGVVRYNPRTRSSLHLKHSFPAKSSLSTDNISAIGQTSGGDIWLVHHNGILEKLDGKTLKVVERNDEIYRKYSQEALDYALTVDAANDLWLYVREKEGGVYFYSSAQKSLEHFHKNSSPTKLNNNLIRGIVEAEPGKIWVGTDHGGINVIHKKSGTVQYLRHNKEVTQSLADNSINALYKDPEGIIWVGTFKRGINYFHPNLIRFPHIRHQASVPGSLPFDDVNAFAEDENGNLWIGTNGSGLLYLNRATGQYTRYAHNPADASSLSSDVIVSLLLDRNKTLWVGTYLGGLSRFDGEKFIHYKNEPGNPKSLADNSIWELYQDAKGNLWIGTLRGGLELFDPNQNGFVHSKVEGGKFPIHCNYISAMAEDRQGNLWVGGGYGIDVFNKETGKSTYFLHDPKNPKSLRSNNITSLLRDRRNQLWIGTTEGLDLYNERDNSFTHFTVKDGLPHNAITTLLEDKSGNLWVSTHNGVANLIIQKKGQRYQNDFRNYDELDGLQAKVFNVNAALGTRKGELIFGGANGFNLFLPESIQKNKAAPRVVFTDFQLFNKSLETNKAFNGRTILSQAITHTKQITLEHDENVFSLEFAALNYIHPEKNRYRYKLEGFDKEWHTVGSKERRVTYTNLDPGEYEFKVLAANNDGVWSPTPTTLKITVLAPFWRTPLAFLLYALAIALGLVWLRRTELKKTISRMEQEQEKREAVQLHELDSLKIKFFTNVSHEFRTPLTLILAPIEKLLKSTPDPEVHQQYQMIHKNAKRLLNMVNQLLDFKKMDMEDIRLSLSEGNVVAFVQETVDSFADLSDKKSISLTFQAGVKELYTSFDKDKLEKIMFNLLSNAFKFTPEHGKIEVALNCHQNDSSSEGIKILEIKVKDSGIGIPKENQQKIFERFFRDAVPSHLMNQGSGIGLALVQEFVHLHGGVINVESAPGQGSCFTVTLPVKERTLEGIQEEVIVEPQDLETAAEIAPAKLQKTLSPDAKPVVLVVEDNEDFRFYLKDSLKPYFHVLEAKDGKEGWQKALFHLPDLIVSDLMMPEVDGVEFCKKIKFDSRTSQIPFVLLTAHASDEKKLKGLDVGANDYLTKPFNFDLLLSRLRNLISQRELLQKVFEKKISVQASENEIVSLDDKFIRKAIQYVEAHLSNPDLSVEEMSRELGVSRVHLYKKMMAIAGQSPVEFIRKIRLQHAAQFLEKSQLTVAEVAYKVGFNNRKYFTKYFKDEYNILPSQYAEIKQNERKQV</sequence>
<comment type="catalytic activity">
    <reaction evidence="1">
        <text>ATP + protein L-histidine = ADP + protein N-phospho-L-histidine.</text>
        <dbReference type="EC" id="2.7.13.3"/>
    </reaction>
</comment>
<dbReference type="InterPro" id="IPR003594">
    <property type="entry name" value="HATPase_dom"/>
</dbReference>
<evidence type="ECO:0000313" key="16">
    <source>
        <dbReference type="EMBL" id="RNI31634.1"/>
    </source>
</evidence>
<evidence type="ECO:0000256" key="9">
    <source>
        <dbReference type="ARBA" id="ARBA00023015"/>
    </source>
</evidence>
<dbReference type="PRINTS" id="PR00344">
    <property type="entry name" value="BCTRLSENSOR"/>
</dbReference>
<dbReference type="Gene3D" id="2.130.10.10">
    <property type="entry name" value="YVTN repeat-like/Quinoprotein amine dehydrogenase"/>
    <property type="match status" value="2"/>
</dbReference>
<organism evidence="16 17">
    <name type="scientific">Rufibacter latericius</name>
    <dbReference type="NCBI Taxonomy" id="2487040"/>
    <lineage>
        <taxon>Bacteria</taxon>
        <taxon>Pseudomonadati</taxon>
        <taxon>Bacteroidota</taxon>
        <taxon>Cytophagia</taxon>
        <taxon>Cytophagales</taxon>
        <taxon>Hymenobacteraceae</taxon>
        <taxon>Rufibacter</taxon>
    </lineage>
</organism>
<protein>
    <recommendedName>
        <fullName evidence="2">histidine kinase</fullName>
        <ecNumber evidence="2">2.7.13.3</ecNumber>
    </recommendedName>
</protein>
<dbReference type="FunFam" id="3.30.565.10:FF:000037">
    <property type="entry name" value="Hybrid sensor histidine kinase/response regulator"/>
    <property type="match status" value="1"/>
</dbReference>
<evidence type="ECO:0000256" key="4">
    <source>
        <dbReference type="ARBA" id="ARBA00022679"/>
    </source>
</evidence>
<dbReference type="InterPro" id="IPR018062">
    <property type="entry name" value="HTH_AraC-typ_CS"/>
</dbReference>
<dbReference type="CDD" id="cd00063">
    <property type="entry name" value="FN3"/>
    <property type="match status" value="1"/>
</dbReference>
<dbReference type="SMART" id="SM00342">
    <property type="entry name" value="HTH_ARAC"/>
    <property type="match status" value="1"/>
</dbReference>
<gene>
    <name evidence="16" type="ORF">EFB08_03765</name>
</gene>
<dbReference type="SUPFAM" id="SSF55874">
    <property type="entry name" value="ATPase domain of HSP90 chaperone/DNA topoisomerase II/histidine kinase"/>
    <property type="match status" value="1"/>
</dbReference>
<dbReference type="InterPro" id="IPR015943">
    <property type="entry name" value="WD40/YVTN_repeat-like_dom_sf"/>
</dbReference>